<dbReference type="Proteomes" id="UP001148838">
    <property type="component" value="Unassembled WGS sequence"/>
</dbReference>
<sequence length="344" mass="39548">MALPFVSLDDLVQMYDDIYTTSTISGEMLEVTDFLDHNLLRVYIRGRPAHGKLHAVPCFFSPMIWNMKRRVGKVASAERGQIVSIVCCLPPTGIYIPPAVIFPRKRLNPELYRDAPEGILHLISDSGFMNTELFVEWLQHFTQFVKPTKRILHHTSYSAPNASHMIQPLDKSFFVPLKSAYSTERDKFMVRNPRRVITHREVASPFCRAYEKVATLEKAKNSFRATGIFPFNPEIFTEDDFLSSAVSSRPEPNQQTEERKPQQKVQLNPDVEESQQVRQDTFQTNFISRPDGKNNLNGQVCSRSSTFSKPPIKKEEDGEEIINNDFISIQEYSGDIREETNRRN</sequence>
<comment type="caution">
    <text evidence="2">The sequence shown here is derived from an EMBL/GenBank/DDBJ whole genome shotgun (WGS) entry which is preliminary data.</text>
</comment>
<evidence type="ECO:0008006" key="4">
    <source>
        <dbReference type="Google" id="ProtNLM"/>
    </source>
</evidence>
<accession>A0ABQ8TTY1</accession>
<evidence type="ECO:0000313" key="2">
    <source>
        <dbReference type="EMBL" id="KAJ4449527.1"/>
    </source>
</evidence>
<protein>
    <recommendedName>
        <fullName evidence="4">DDE-1 domain-containing protein</fullName>
    </recommendedName>
</protein>
<reference evidence="2 3" key="1">
    <citation type="journal article" date="2022" name="Allergy">
        <title>Genome assembly and annotation of Periplaneta americana reveal a comprehensive cockroach allergen profile.</title>
        <authorList>
            <person name="Wang L."/>
            <person name="Xiong Q."/>
            <person name="Saelim N."/>
            <person name="Wang L."/>
            <person name="Nong W."/>
            <person name="Wan A.T."/>
            <person name="Shi M."/>
            <person name="Liu X."/>
            <person name="Cao Q."/>
            <person name="Hui J.H.L."/>
            <person name="Sookrung N."/>
            <person name="Leung T.F."/>
            <person name="Tungtrongchitr A."/>
            <person name="Tsui S.K.W."/>
        </authorList>
    </citation>
    <scope>NUCLEOTIDE SEQUENCE [LARGE SCALE GENOMIC DNA]</scope>
    <source>
        <strain evidence="2">PWHHKU_190912</strain>
    </source>
</reference>
<feature type="compositionally biased region" description="Polar residues" evidence="1">
    <location>
        <begin position="274"/>
        <end position="287"/>
    </location>
</feature>
<feature type="compositionally biased region" description="Polar residues" evidence="1">
    <location>
        <begin position="244"/>
        <end position="255"/>
    </location>
</feature>
<keyword evidence="3" id="KW-1185">Reference proteome</keyword>
<dbReference type="EMBL" id="JAJSOF020000003">
    <property type="protein sequence ID" value="KAJ4449527.1"/>
    <property type="molecule type" value="Genomic_DNA"/>
</dbReference>
<name>A0ABQ8TTY1_PERAM</name>
<feature type="compositionally biased region" description="Polar residues" evidence="1">
    <location>
        <begin position="294"/>
        <end position="308"/>
    </location>
</feature>
<gene>
    <name evidence="2" type="ORF">ANN_00928</name>
</gene>
<evidence type="ECO:0000256" key="1">
    <source>
        <dbReference type="SAM" id="MobiDB-lite"/>
    </source>
</evidence>
<evidence type="ECO:0000313" key="3">
    <source>
        <dbReference type="Proteomes" id="UP001148838"/>
    </source>
</evidence>
<proteinExistence type="predicted"/>
<organism evidence="2 3">
    <name type="scientific">Periplaneta americana</name>
    <name type="common">American cockroach</name>
    <name type="synonym">Blatta americana</name>
    <dbReference type="NCBI Taxonomy" id="6978"/>
    <lineage>
        <taxon>Eukaryota</taxon>
        <taxon>Metazoa</taxon>
        <taxon>Ecdysozoa</taxon>
        <taxon>Arthropoda</taxon>
        <taxon>Hexapoda</taxon>
        <taxon>Insecta</taxon>
        <taxon>Pterygota</taxon>
        <taxon>Neoptera</taxon>
        <taxon>Polyneoptera</taxon>
        <taxon>Dictyoptera</taxon>
        <taxon>Blattodea</taxon>
        <taxon>Blattoidea</taxon>
        <taxon>Blattidae</taxon>
        <taxon>Blattinae</taxon>
        <taxon>Periplaneta</taxon>
    </lineage>
</organism>
<feature type="region of interest" description="Disordered" evidence="1">
    <location>
        <begin position="243"/>
        <end position="321"/>
    </location>
</feature>